<sequence length="268" mass="26768">MTAVTPTSTTPLPAAQVSAREQKVAERDRARLAEARSAVETLKANGAGRTGAAAEERKAQARKKVEQLKARLKMMQMSAAANPKALAQIARELKAAIKAYGGAGGSTAGLDAGTPADTPSSGPSVTPEGAASAAGPPGAEAGGESPAPTTDDGSPDEAGTDPSKDGGGADERGATSDPYRRMAEAALARGAEASRRGADQDADRDFLSGVRELAAILKSLARRAVQEAKVNPSLGADADEALKASDGVDRAIAETAGDLGAAGVSILA</sequence>
<evidence type="ECO:0000313" key="3">
    <source>
        <dbReference type="Proteomes" id="UP000002696"/>
    </source>
</evidence>
<feature type="compositionally biased region" description="Polar residues" evidence="1">
    <location>
        <begin position="1"/>
        <end position="11"/>
    </location>
</feature>
<accession>D9QII3</accession>
<dbReference type="Proteomes" id="UP000002696">
    <property type="component" value="Chromosome"/>
</dbReference>
<organism evidence="2 3">
    <name type="scientific">Brevundimonas subvibrioides (strain ATCC 15264 / DSM 4735 / LMG 14903 / NBRC 16000 / CB 81)</name>
    <name type="common">Caulobacter subvibrioides</name>
    <dbReference type="NCBI Taxonomy" id="633149"/>
    <lineage>
        <taxon>Bacteria</taxon>
        <taxon>Pseudomonadati</taxon>
        <taxon>Pseudomonadota</taxon>
        <taxon>Alphaproteobacteria</taxon>
        <taxon>Caulobacterales</taxon>
        <taxon>Caulobacteraceae</taxon>
        <taxon>Brevundimonas</taxon>
    </lineage>
</organism>
<name>D9QII3_BRESC</name>
<reference evidence="3" key="1">
    <citation type="journal article" date="2011" name="J. Bacteriol.">
        <title>Genome sequences of eight morphologically diverse alphaproteobacteria.</title>
        <authorList>
            <consortium name="US DOE Joint Genome Institute"/>
            <person name="Brown P.J."/>
            <person name="Kysela D.T."/>
            <person name="Buechlein A."/>
            <person name="Hemmerich C."/>
            <person name="Brun Y.V."/>
        </authorList>
    </citation>
    <scope>NUCLEOTIDE SEQUENCE [LARGE SCALE GENOMIC DNA]</scope>
    <source>
        <strain evidence="3">ATCC 15264 / DSM 4735 / LMG 14903 / NBRC 16000 / CB 81</strain>
    </source>
</reference>
<feature type="compositionally biased region" description="Basic and acidic residues" evidence="1">
    <location>
        <begin position="192"/>
        <end position="203"/>
    </location>
</feature>
<dbReference type="BioCyc" id="BSUB633149:G1GM8-170-MONOMER"/>
<dbReference type="KEGG" id="bsb:Bresu_0171"/>
<feature type="region of interest" description="Disordered" evidence="1">
    <location>
        <begin position="1"/>
        <end position="23"/>
    </location>
</feature>
<dbReference type="RefSeq" id="WP_013267590.1">
    <property type="nucleotide sequence ID" value="NC_014375.1"/>
</dbReference>
<feature type="region of interest" description="Disordered" evidence="1">
    <location>
        <begin position="101"/>
        <end position="203"/>
    </location>
</feature>
<dbReference type="AlphaFoldDB" id="D9QII3"/>
<feature type="compositionally biased region" description="Low complexity" evidence="1">
    <location>
        <begin position="127"/>
        <end position="148"/>
    </location>
</feature>
<protein>
    <submittedName>
        <fullName evidence="2">Uncharacterized protein</fullName>
    </submittedName>
</protein>
<dbReference type="eggNOG" id="ENOG5030A5I">
    <property type="taxonomic scope" value="Bacteria"/>
</dbReference>
<dbReference type="STRING" id="633149.Bresu_0171"/>
<keyword evidence="3" id="KW-1185">Reference proteome</keyword>
<feature type="compositionally biased region" description="Low complexity" evidence="1">
    <location>
        <begin position="41"/>
        <end position="53"/>
    </location>
</feature>
<feature type="compositionally biased region" description="Basic and acidic residues" evidence="1">
    <location>
        <begin position="54"/>
        <end position="66"/>
    </location>
</feature>
<dbReference type="EMBL" id="CP002102">
    <property type="protein sequence ID" value="ADK99485.1"/>
    <property type="molecule type" value="Genomic_DNA"/>
</dbReference>
<gene>
    <name evidence="2" type="ordered locus">Bresu_0171</name>
</gene>
<dbReference type="HOGENOM" id="CLU_1036958_0_0_5"/>
<evidence type="ECO:0000313" key="2">
    <source>
        <dbReference type="EMBL" id="ADK99485.1"/>
    </source>
</evidence>
<feature type="region of interest" description="Disordered" evidence="1">
    <location>
        <begin position="41"/>
        <end position="66"/>
    </location>
</feature>
<dbReference type="InParanoid" id="D9QII3"/>
<feature type="compositionally biased region" description="Basic and acidic residues" evidence="1">
    <location>
        <begin position="162"/>
        <end position="183"/>
    </location>
</feature>
<proteinExistence type="predicted"/>
<evidence type="ECO:0000256" key="1">
    <source>
        <dbReference type="SAM" id="MobiDB-lite"/>
    </source>
</evidence>